<evidence type="ECO:0000259" key="2">
    <source>
        <dbReference type="Pfam" id="PF00248"/>
    </source>
</evidence>
<dbReference type="CDD" id="cd19148">
    <property type="entry name" value="AKR_AKR11B1"/>
    <property type="match status" value="1"/>
</dbReference>
<feature type="domain" description="NADP-dependent oxidoreductase" evidence="2">
    <location>
        <begin position="19"/>
        <end position="311"/>
    </location>
</feature>
<dbReference type="Proteomes" id="UP000382577">
    <property type="component" value="Unassembled WGS sequence"/>
</dbReference>
<organism evidence="3 4">
    <name type="scientific">Pandoraea fibrosis</name>
    <dbReference type="NCBI Taxonomy" id="1891094"/>
    <lineage>
        <taxon>Bacteria</taxon>
        <taxon>Pseudomonadati</taxon>
        <taxon>Pseudomonadota</taxon>
        <taxon>Betaproteobacteria</taxon>
        <taxon>Burkholderiales</taxon>
        <taxon>Burkholderiaceae</taxon>
        <taxon>Pandoraea</taxon>
    </lineage>
</organism>
<keyword evidence="1" id="KW-0560">Oxidoreductase</keyword>
<dbReference type="PANTHER" id="PTHR43364:SF4">
    <property type="entry name" value="NAD(P)-LINKED OXIDOREDUCTASE SUPERFAMILY PROTEIN"/>
    <property type="match status" value="1"/>
</dbReference>
<evidence type="ECO:0000256" key="1">
    <source>
        <dbReference type="ARBA" id="ARBA00023002"/>
    </source>
</evidence>
<dbReference type="InterPro" id="IPR023210">
    <property type="entry name" value="NADP_OxRdtase_dom"/>
</dbReference>
<reference evidence="3 4" key="1">
    <citation type="submission" date="2019-08" db="EMBL/GenBank/DDBJ databases">
        <authorList>
            <person name="Peeters C."/>
        </authorList>
    </citation>
    <scope>NUCLEOTIDE SEQUENCE [LARGE SCALE GENOMIC DNA]</scope>
    <source>
        <strain evidence="3 4">LMG 31113</strain>
    </source>
</reference>
<dbReference type="RefSeq" id="WP_150600496.1">
    <property type="nucleotide sequence ID" value="NZ_CABPRW010000009.1"/>
</dbReference>
<dbReference type="InterPro" id="IPR036812">
    <property type="entry name" value="NAD(P)_OxRdtase_dom_sf"/>
</dbReference>
<evidence type="ECO:0000313" key="4">
    <source>
        <dbReference type="Proteomes" id="UP000382577"/>
    </source>
</evidence>
<dbReference type="EMBL" id="CABPRW010000009">
    <property type="protein sequence ID" value="VVE34850.1"/>
    <property type="molecule type" value="Genomic_DNA"/>
</dbReference>
<dbReference type="OrthoDB" id="5488419at2"/>
<dbReference type="InterPro" id="IPR020471">
    <property type="entry name" value="AKR"/>
</dbReference>
<dbReference type="InterPro" id="IPR018170">
    <property type="entry name" value="Aldo/ket_reductase_CS"/>
</dbReference>
<dbReference type="SUPFAM" id="SSF51430">
    <property type="entry name" value="NAD(P)-linked oxidoreductase"/>
    <property type="match status" value="1"/>
</dbReference>
<name>A0A5E4XFG6_9BURK</name>
<dbReference type="GO" id="GO:0005829">
    <property type="term" value="C:cytosol"/>
    <property type="evidence" value="ECO:0007669"/>
    <property type="project" value="TreeGrafter"/>
</dbReference>
<sequence length="333" mass="36827">MSDVTETLHILTIDKPVSRIGLGTWAIGGAMWGGSDDAESIATIRSAVERGINLIDTAPVYGFGHSEEVVGRALEGLRDRAVIATKVALEWGENGIRRNSTPARIQKELEDSLRRLRTDYIDIYQIHWPDTLVPFDETAAVLEKLREAGKIRAIGVSNFSPEQMDTFRRAAPLATVQPPYNIFERAIDRNVLPYAKREKLVVLAYGALCRGLLSGRMTVNTTFDGDDLRRSDPKFQSPRFAQYLAAVDALKELARDRHGKSVLALAIRWVLDQGPTVALWGARRPAQLEGVHEAFGWQLSPQDLADIDAILAKHVTSPVGPEFMAPPLRDVKG</sequence>
<dbReference type="Gene3D" id="3.20.20.100">
    <property type="entry name" value="NADP-dependent oxidoreductase domain"/>
    <property type="match status" value="1"/>
</dbReference>
<evidence type="ECO:0000313" key="3">
    <source>
        <dbReference type="EMBL" id="VVE34850.1"/>
    </source>
</evidence>
<dbReference type="PROSITE" id="PS00062">
    <property type="entry name" value="ALDOKETO_REDUCTASE_2"/>
    <property type="match status" value="1"/>
</dbReference>
<gene>
    <name evidence="3" type="ORF">PFI31113_03804</name>
</gene>
<protein>
    <submittedName>
        <fullName evidence="3">General stress protein</fullName>
    </submittedName>
</protein>
<dbReference type="Pfam" id="PF00248">
    <property type="entry name" value="Aldo_ket_red"/>
    <property type="match status" value="1"/>
</dbReference>
<proteinExistence type="predicted"/>
<dbReference type="AlphaFoldDB" id="A0A5E4XFG6"/>
<dbReference type="FunFam" id="3.20.20.100:FF:000004">
    <property type="entry name" value="Oxidoreductase, aldo/keto reductase"/>
    <property type="match status" value="1"/>
</dbReference>
<dbReference type="GO" id="GO:0016491">
    <property type="term" value="F:oxidoreductase activity"/>
    <property type="evidence" value="ECO:0007669"/>
    <property type="project" value="UniProtKB-KW"/>
</dbReference>
<accession>A0A5E4XFG6</accession>
<dbReference type="InterPro" id="IPR050523">
    <property type="entry name" value="AKR_Detox_Biosynth"/>
</dbReference>
<dbReference type="PANTHER" id="PTHR43364">
    <property type="entry name" value="NADH-SPECIFIC METHYLGLYOXAL REDUCTASE-RELATED"/>
    <property type="match status" value="1"/>
</dbReference>
<dbReference type="PRINTS" id="PR00069">
    <property type="entry name" value="ALDKETRDTASE"/>
</dbReference>